<protein>
    <submittedName>
        <fullName evidence="5">Uncharacterized protein</fullName>
    </submittedName>
</protein>
<dbReference type="InterPro" id="IPR044630">
    <property type="entry name" value="SPA1/2/3/4"/>
</dbReference>
<dbReference type="PROSITE" id="PS50082">
    <property type="entry name" value="WD_REPEATS_2"/>
    <property type="match status" value="1"/>
</dbReference>
<feature type="compositionally biased region" description="Basic and acidic residues" evidence="4">
    <location>
        <begin position="259"/>
        <end position="268"/>
    </location>
</feature>
<dbReference type="InterPro" id="IPR019775">
    <property type="entry name" value="WD40_repeat_CS"/>
</dbReference>
<dbReference type="PANTHER" id="PTHR44218:SF6">
    <property type="entry name" value="PROTEIN SUPPRESSOR OF PHYA-105 1"/>
    <property type="match status" value="1"/>
</dbReference>
<sequence length="427" mass="48936">MLGAYTCKEPIHVNLRSGLSTMSTDGIISTMKNFGLLETAYFSMSSKSEHPDVSSMVRQDIDVLRLKNQFCSAANDASPSYTEKEPSDQRVSFFEGLRKYARYKRFEVHGSLRYTNILNSASVICSLSFDQNEEYFAAAGASRNIKVFEYGALLNSTVDIHYPVIEMTSKSKHSCVCWNGYIRNYLASTDYDGVVQVINVSGTGSVLVIWLDQYIPISTGQYIRVYIIVLERKKKEKRKGWQRKRKEEGKQWRKRRKKKEDEDGEGSRRKTGKQWRRKMKKKEEEAVEDKRKKKNKEEKKRWRQCQTAAVAAATSQEEDSSKKRPAFLWDASTGQGFHRYSEHQKRAWIPWCTLAGHGKTVSYIKFLDCDTIVSASTDNTLKLWDLKKSTAAGLSTNACSLTMTGHTNEKAYLFVMGTFYVVPKLMK</sequence>
<name>A0A427A6S5_ENSVE</name>
<dbReference type="SMART" id="SM00320">
    <property type="entry name" value="WD40"/>
    <property type="match status" value="3"/>
</dbReference>
<accession>A0A427A6S5</accession>
<dbReference type="Pfam" id="PF00400">
    <property type="entry name" value="WD40"/>
    <property type="match status" value="2"/>
</dbReference>
<dbReference type="InterPro" id="IPR001680">
    <property type="entry name" value="WD40_rpt"/>
</dbReference>
<dbReference type="PROSITE" id="PS50294">
    <property type="entry name" value="WD_REPEATS_REGION"/>
    <property type="match status" value="1"/>
</dbReference>
<dbReference type="InterPro" id="IPR015943">
    <property type="entry name" value="WD40/YVTN_repeat-like_dom_sf"/>
</dbReference>
<evidence type="ECO:0000256" key="3">
    <source>
        <dbReference type="PROSITE-ProRule" id="PRU00221"/>
    </source>
</evidence>
<proteinExistence type="predicted"/>
<feature type="compositionally biased region" description="Basic and acidic residues" evidence="4">
    <location>
        <begin position="281"/>
        <end position="300"/>
    </location>
</feature>
<feature type="repeat" description="WD" evidence="3">
    <location>
        <begin position="354"/>
        <end position="394"/>
    </location>
</feature>
<dbReference type="Gene3D" id="2.130.10.10">
    <property type="entry name" value="YVTN repeat-like/Quinoprotein amine dehydrogenase"/>
    <property type="match status" value="2"/>
</dbReference>
<evidence type="ECO:0000256" key="1">
    <source>
        <dbReference type="ARBA" id="ARBA00022574"/>
    </source>
</evidence>
<gene>
    <name evidence="5" type="ORF">B296_00021350</name>
</gene>
<dbReference type="Proteomes" id="UP000287651">
    <property type="component" value="Unassembled WGS sequence"/>
</dbReference>
<dbReference type="AlphaFoldDB" id="A0A427A6S5"/>
<dbReference type="EMBL" id="AMZH03003571">
    <property type="protein sequence ID" value="RRT71894.1"/>
    <property type="molecule type" value="Genomic_DNA"/>
</dbReference>
<dbReference type="InterPro" id="IPR036322">
    <property type="entry name" value="WD40_repeat_dom_sf"/>
</dbReference>
<evidence type="ECO:0000313" key="5">
    <source>
        <dbReference type="EMBL" id="RRT71894.1"/>
    </source>
</evidence>
<feature type="region of interest" description="Disordered" evidence="4">
    <location>
        <begin position="239"/>
        <end position="319"/>
    </location>
</feature>
<dbReference type="PROSITE" id="PS00678">
    <property type="entry name" value="WD_REPEATS_1"/>
    <property type="match status" value="1"/>
</dbReference>
<dbReference type="SUPFAM" id="SSF50978">
    <property type="entry name" value="WD40 repeat-like"/>
    <property type="match status" value="1"/>
</dbReference>
<dbReference type="PANTHER" id="PTHR44218">
    <property type="entry name" value="PROTEIN SPA1-RELATED 2"/>
    <property type="match status" value="1"/>
</dbReference>
<dbReference type="GO" id="GO:0009640">
    <property type="term" value="P:photomorphogenesis"/>
    <property type="evidence" value="ECO:0007669"/>
    <property type="project" value="InterPro"/>
</dbReference>
<feature type="compositionally biased region" description="Basic residues" evidence="4">
    <location>
        <begin position="269"/>
        <end position="280"/>
    </location>
</feature>
<reference evidence="5 6" key="1">
    <citation type="journal article" date="2014" name="Agronomy (Basel)">
        <title>A Draft Genome Sequence for Ensete ventricosum, the Drought-Tolerant Tree Against Hunger.</title>
        <authorList>
            <person name="Harrison J."/>
            <person name="Moore K.A."/>
            <person name="Paszkiewicz K."/>
            <person name="Jones T."/>
            <person name="Grant M."/>
            <person name="Ambacheew D."/>
            <person name="Muzemil S."/>
            <person name="Studholme D.J."/>
        </authorList>
    </citation>
    <scope>NUCLEOTIDE SEQUENCE [LARGE SCALE GENOMIC DNA]</scope>
</reference>
<evidence type="ECO:0000313" key="6">
    <source>
        <dbReference type="Proteomes" id="UP000287651"/>
    </source>
</evidence>
<keyword evidence="1 3" id="KW-0853">WD repeat</keyword>
<organism evidence="5 6">
    <name type="scientific">Ensete ventricosum</name>
    <name type="common">Abyssinian banana</name>
    <name type="synonym">Musa ensete</name>
    <dbReference type="NCBI Taxonomy" id="4639"/>
    <lineage>
        <taxon>Eukaryota</taxon>
        <taxon>Viridiplantae</taxon>
        <taxon>Streptophyta</taxon>
        <taxon>Embryophyta</taxon>
        <taxon>Tracheophyta</taxon>
        <taxon>Spermatophyta</taxon>
        <taxon>Magnoliopsida</taxon>
        <taxon>Liliopsida</taxon>
        <taxon>Zingiberales</taxon>
        <taxon>Musaceae</taxon>
        <taxon>Ensete</taxon>
    </lineage>
</organism>
<evidence type="ECO:0000256" key="2">
    <source>
        <dbReference type="ARBA" id="ARBA00022737"/>
    </source>
</evidence>
<keyword evidence="2" id="KW-0677">Repeat</keyword>
<comment type="caution">
    <text evidence="5">The sequence shown here is derived from an EMBL/GenBank/DDBJ whole genome shotgun (WGS) entry which is preliminary data.</text>
</comment>
<evidence type="ECO:0000256" key="4">
    <source>
        <dbReference type="SAM" id="MobiDB-lite"/>
    </source>
</evidence>